<reference evidence="1 2" key="1">
    <citation type="submission" date="2016-10" db="EMBL/GenBank/DDBJ databases">
        <authorList>
            <person name="de Groot N.N."/>
        </authorList>
    </citation>
    <scope>NUCLEOTIDE SEQUENCE [LARGE SCALE GENOMIC DNA]</scope>
    <source>
        <strain evidence="1 2">CGMCC 1.10076</strain>
    </source>
</reference>
<protein>
    <submittedName>
        <fullName evidence="1">Uncharacterized protein</fullName>
    </submittedName>
</protein>
<dbReference type="Proteomes" id="UP000199580">
    <property type="component" value="Unassembled WGS sequence"/>
</dbReference>
<organism evidence="1 2">
    <name type="scientific">Flavobacterium noncentrifugens</name>
    <dbReference type="NCBI Taxonomy" id="1128970"/>
    <lineage>
        <taxon>Bacteria</taxon>
        <taxon>Pseudomonadati</taxon>
        <taxon>Bacteroidota</taxon>
        <taxon>Flavobacteriia</taxon>
        <taxon>Flavobacteriales</taxon>
        <taxon>Flavobacteriaceae</taxon>
        <taxon>Flavobacterium</taxon>
    </lineage>
</organism>
<evidence type="ECO:0000313" key="1">
    <source>
        <dbReference type="EMBL" id="SDK55426.1"/>
    </source>
</evidence>
<evidence type="ECO:0000313" key="2">
    <source>
        <dbReference type="Proteomes" id="UP000199580"/>
    </source>
</evidence>
<dbReference type="EMBL" id="FNEZ01000007">
    <property type="protein sequence ID" value="SDK55426.1"/>
    <property type="molecule type" value="Genomic_DNA"/>
</dbReference>
<gene>
    <name evidence="1" type="ORF">SAMN04487935_3661</name>
</gene>
<sequence length="246" mass="26923">MAKNIGPIQFTGKLGGLSGRNTAFGNVIQTPGGFKSERLKNDLIYLKSRQCSAEFAHCSKTAALFRQQLLPYLQLLPDPYVYNHIQKRVLVIKDCDPTSPKGSKTFNKGLSSESGEALLRNFSFNRKRQFYFAGIPGHSIDIEKGRLTLDDVNPNMFDFPGTANAVVFQLILLGVDLSVSALTTSACFIVKKTDIQTSISLEAEIPCAGTFVAVLFIGACRSAEGAILWMKHESNVLQVMALGQKL</sequence>
<dbReference type="AlphaFoldDB" id="A0A1G9CUV9"/>
<dbReference type="OrthoDB" id="645138at2"/>
<dbReference type="STRING" id="1128970.SAMN04487935_3661"/>
<name>A0A1G9CUV9_9FLAO</name>
<proteinExistence type="predicted"/>
<accession>A0A1G9CUV9</accession>
<keyword evidence="2" id="KW-1185">Reference proteome</keyword>
<dbReference type="RefSeq" id="WP_091399030.1">
    <property type="nucleotide sequence ID" value="NZ_BKAI01000010.1"/>
</dbReference>